<feature type="transmembrane region" description="Helical" evidence="2">
    <location>
        <begin position="12"/>
        <end position="30"/>
    </location>
</feature>
<evidence type="ECO:0000313" key="5">
    <source>
        <dbReference type="Proteomes" id="UP000027931"/>
    </source>
</evidence>
<evidence type="ECO:0000256" key="1">
    <source>
        <dbReference type="ARBA" id="ARBA00010792"/>
    </source>
</evidence>
<feature type="transmembrane region" description="Helical" evidence="2">
    <location>
        <begin position="136"/>
        <end position="160"/>
    </location>
</feature>
<comment type="caution">
    <text evidence="4">The sequence shown here is derived from an EMBL/GenBank/DDBJ whole genome shotgun (WGS) entry which is preliminary data.</text>
</comment>
<dbReference type="PANTHER" id="PTHR42709:SF9">
    <property type="entry name" value="ALKALINE PHOSPHATASE LIKE PROTEIN"/>
    <property type="match status" value="1"/>
</dbReference>
<feature type="transmembrane region" description="Helical" evidence="2">
    <location>
        <begin position="50"/>
        <end position="71"/>
    </location>
</feature>
<proteinExistence type="inferred from homology"/>
<sequence length="198" mass="22582">MEHIILHFIAKYGYYALFAALVTGIVGLPVPDEILLTFSGFLVSVGRFRFAWVLLVAFAGSVVGMSISFWIGHRFGLPLLETYGRKIHITPERLHSVERWFNRFGKFAVPVGYFIPGVRHLTAYFTGISKWPYSTFLLYAALGGLLWSSTFLTIGVFVGHRWRLVTLYLHKYLLAAGLLLLVAAALVWWVRRRRSKIM</sequence>
<dbReference type="STRING" id="1157490.EL26_11630"/>
<evidence type="ECO:0000313" key="4">
    <source>
        <dbReference type="EMBL" id="KEO83112.1"/>
    </source>
</evidence>
<evidence type="ECO:0000259" key="3">
    <source>
        <dbReference type="Pfam" id="PF09335"/>
    </source>
</evidence>
<dbReference type="Proteomes" id="UP000027931">
    <property type="component" value="Unassembled WGS sequence"/>
</dbReference>
<feature type="domain" description="VTT" evidence="3">
    <location>
        <begin position="30"/>
        <end position="155"/>
    </location>
</feature>
<keyword evidence="5" id="KW-1185">Reference proteome</keyword>
<protein>
    <recommendedName>
        <fullName evidence="3">VTT domain-containing protein</fullName>
    </recommendedName>
</protein>
<name>A0A074MB27_9BACL</name>
<dbReference type="GO" id="GO:0005886">
    <property type="term" value="C:plasma membrane"/>
    <property type="evidence" value="ECO:0007669"/>
    <property type="project" value="TreeGrafter"/>
</dbReference>
<dbReference type="eggNOG" id="COG0586">
    <property type="taxonomic scope" value="Bacteria"/>
</dbReference>
<dbReference type="OrthoDB" id="9782291at2"/>
<dbReference type="EMBL" id="JMIR01000014">
    <property type="protein sequence ID" value="KEO83112.1"/>
    <property type="molecule type" value="Genomic_DNA"/>
</dbReference>
<dbReference type="Pfam" id="PF09335">
    <property type="entry name" value="VTT_dom"/>
    <property type="match status" value="1"/>
</dbReference>
<dbReference type="PANTHER" id="PTHR42709">
    <property type="entry name" value="ALKALINE PHOSPHATASE LIKE PROTEIN"/>
    <property type="match status" value="1"/>
</dbReference>
<keyword evidence="2" id="KW-0472">Membrane</keyword>
<dbReference type="InterPro" id="IPR032816">
    <property type="entry name" value="VTT_dom"/>
</dbReference>
<evidence type="ECO:0000256" key="2">
    <source>
        <dbReference type="SAM" id="Phobius"/>
    </source>
</evidence>
<comment type="similarity">
    <text evidence="1">Belongs to the DedA family.</text>
</comment>
<dbReference type="AlphaFoldDB" id="A0A074MB27"/>
<dbReference type="RefSeq" id="WP_038088258.1">
    <property type="nucleotide sequence ID" value="NZ_JMIR01000014.1"/>
</dbReference>
<organism evidence="4 5">
    <name type="scientific">Tumebacillus flagellatus</name>
    <dbReference type="NCBI Taxonomy" id="1157490"/>
    <lineage>
        <taxon>Bacteria</taxon>
        <taxon>Bacillati</taxon>
        <taxon>Bacillota</taxon>
        <taxon>Bacilli</taxon>
        <taxon>Bacillales</taxon>
        <taxon>Alicyclobacillaceae</taxon>
        <taxon>Tumebacillus</taxon>
    </lineage>
</organism>
<feature type="transmembrane region" description="Helical" evidence="2">
    <location>
        <begin position="172"/>
        <end position="190"/>
    </location>
</feature>
<keyword evidence="2" id="KW-0812">Transmembrane</keyword>
<keyword evidence="2" id="KW-1133">Transmembrane helix</keyword>
<dbReference type="InterPro" id="IPR051311">
    <property type="entry name" value="DedA_domain"/>
</dbReference>
<reference evidence="4 5" key="1">
    <citation type="journal article" date="2013" name="Int. J. Syst. Evol. Microbiol.">
        <title>Tumebacillus flagellatus sp. nov., an alpha-amylase/pullulanase-producing bacterium isolated from cassava wastewater.</title>
        <authorList>
            <person name="Wang Q."/>
            <person name="Xie N."/>
            <person name="Qin Y."/>
            <person name="Shen N."/>
            <person name="Zhu J."/>
            <person name="Mi H."/>
            <person name="Huang R."/>
        </authorList>
    </citation>
    <scope>NUCLEOTIDE SEQUENCE [LARGE SCALE GENOMIC DNA]</scope>
    <source>
        <strain evidence="4 5">GST4</strain>
    </source>
</reference>
<accession>A0A074MB27</accession>
<gene>
    <name evidence="4" type="ORF">EL26_11630</name>
</gene>